<comment type="similarity">
    <text evidence="2 6">Belongs to the profilin family.</text>
</comment>
<dbReference type="CDD" id="cd00148">
    <property type="entry name" value="PROF"/>
    <property type="match status" value="1"/>
</dbReference>
<dbReference type="GO" id="GO:0003785">
    <property type="term" value="F:actin monomer binding"/>
    <property type="evidence" value="ECO:0007669"/>
    <property type="project" value="TreeGrafter"/>
</dbReference>
<dbReference type="OrthoDB" id="421374at2759"/>
<dbReference type="AlphaFoldDB" id="A0A4P1RE16"/>
<accession>A0A4P1RE16</accession>
<evidence type="ECO:0000256" key="1">
    <source>
        <dbReference type="ARBA" id="ARBA00004245"/>
    </source>
</evidence>
<keyword evidence="5" id="KW-0206">Cytoskeleton</keyword>
<comment type="subcellular location">
    <subcellularLocation>
        <location evidence="1">Cytoplasm</location>
        <location evidence="1">Cytoskeleton</location>
    </subcellularLocation>
</comment>
<organism evidence="7 8">
    <name type="scientific">Lupinus angustifolius</name>
    <name type="common">Narrow-leaved blue lupine</name>
    <dbReference type="NCBI Taxonomy" id="3871"/>
    <lineage>
        <taxon>Eukaryota</taxon>
        <taxon>Viridiplantae</taxon>
        <taxon>Streptophyta</taxon>
        <taxon>Embryophyta</taxon>
        <taxon>Tracheophyta</taxon>
        <taxon>Spermatophyta</taxon>
        <taxon>Magnoliopsida</taxon>
        <taxon>eudicotyledons</taxon>
        <taxon>Gunneridae</taxon>
        <taxon>Pentapetalae</taxon>
        <taxon>rosids</taxon>
        <taxon>fabids</taxon>
        <taxon>Fabales</taxon>
        <taxon>Fabaceae</taxon>
        <taxon>Papilionoideae</taxon>
        <taxon>50 kb inversion clade</taxon>
        <taxon>genistoids sensu lato</taxon>
        <taxon>core genistoids</taxon>
        <taxon>Genisteae</taxon>
        <taxon>Lupinus</taxon>
    </lineage>
</organism>
<evidence type="ECO:0000256" key="3">
    <source>
        <dbReference type="ARBA" id="ARBA00022490"/>
    </source>
</evidence>
<dbReference type="PANTHER" id="PTHR11604:SF49">
    <property type="entry name" value="PROFILIN-2"/>
    <property type="match status" value="1"/>
</dbReference>
<dbReference type="STRING" id="3871.A0A4P1RE16"/>
<dbReference type="Proteomes" id="UP000188354">
    <property type="component" value="Chromosome LG06"/>
</dbReference>
<dbReference type="KEGG" id="lang:109350615"/>
<evidence type="ECO:0000256" key="2">
    <source>
        <dbReference type="ARBA" id="ARBA00010058"/>
    </source>
</evidence>
<gene>
    <name evidence="7" type="ORF">TanjilG_05995</name>
</gene>
<dbReference type="Gene3D" id="3.30.450.30">
    <property type="entry name" value="Dynein light chain 2a, cytoplasmic"/>
    <property type="match status" value="1"/>
</dbReference>
<name>A0A4P1RE16_LUPAN</name>
<dbReference type="InterPro" id="IPR048278">
    <property type="entry name" value="PFN"/>
</dbReference>
<dbReference type="Gramene" id="OIW09019">
    <property type="protein sequence ID" value="OIW09019"/>
    <property type="gene ID" value="TanjilG_05995"/>
</dbReference>
<keyword evidence="3" id="KW-0963">Cytoplasm</keyword>
<evidence type="ECO:0000313" key="7">
    <source>
        <dbReference type="EMBL" id="OIW09019.1"/>
    </source>
</evidence>
<evidence type="ECO:0000256" key="6">
    <source>
        <dbReference type="RuleBase" id="RU003909"/>
    </source>
</evidence>
<evidence type="ECO:0000256" key="4">
    <source>
        <dbReference type="ARBA" id="ARBA00023203"/>
    </source>
</evidence>
<keyword evidence="4 6" id="KW-0009">Actin-binding</keyword>
<protein>
    <recommendedName>
        <fullName evidence="6">Profilin</fullName>
    </recommendedName>
</protein>
<dbReference type="InterPro" id="IPR005455">
    <property type="entry name" value="PFN_euk"/>
</dbReference>
<dbReference type="GO" id="GO:0005856">
    <property type="term" value="C:cytoskeleton"/>
    <property type="evidence" value="ECO:0007669"/>
    <property type="project" value="UniProtKB-SubCell"/>
</dbReference>
<proteinExistence type="inferred from homology"/>
<dbReference type="Pfam" id="PF00235">
    <property type="entry name" value="Profilin"/>
    <property type="match status" value="1"/>
</dbReference>
<dbReference type="SMART" id="SM00392">
    <property type="entry name" value="PROF"/>
    <property type="match status" value="1"/>
</dbReference>
<dbReference type="PRINTS" id="PR01640">
    <property type="entry name" value="PROFILINPLNT"/>
</dbReference>
<dbReference type="SUPFAM" id="SSF55770">
    <property type="entry name" value="Profilin (actin-binding protein)"/>
    <property type="match status" value="1"/>
</dbReference>
<dbReference type="GO" id="GO:0005938">
    <property type="term" value="C:cell cortex"/>
    <property type="evidence" value="ECO:0007669"/>
    <property type="project" value="TreeGrafter"/>
</dbReference>
<dbReference type="InterPro" id="IPR036140">
    <property type="entry name" value="PFN_sf"/>
</dbReference>
<sequence length="131" mass="14060">MLFQICMDGHLSSNIDGNSLTAAAFIGHDGSAWGESSKFPKFKAEEIEAIMKGFDEPNILATNGLYLGGTKYNVIQGENGAVINAKQGRSGISVKKTNKAVVIGIFEEPMAPEECSKIVDKLGDYLIDQGF</sequence>
<keyword evidence="8" id="KW-1185">Reference proteome</keyword>
<evidence type="ECO:0000313" key="8">
    <source>
        <dbReference type="Proteomes" id="UP000188354"/>
    </source>
</evidence>
<evidence type="ECO:0000256" key="5">
    <source>
        <dbReference type="ARBA" id="ARBA00023212"/>
    </source>
</evidence>
<dbReference type="PRINTS" id="PR00392">
    <property type="entry name" value="PROFILIN"/>
</dbReference>
<dbReference type="PANTHER" id="PTHR11604">
    <property type="entry name" value="PROFILIN"/>
    <property type="match status" value="1"/>
</dbReference>
<dbReference type="EMBL" id="CM007366">
    <property type="protein sequence ID" value="OIW09019.1"/>
    <property type="molecule type" value="Genomic_DNA"/>
</dbReference>
<reference evidence="7 8" key="1">
    <citation type="journal article" date="2017" name="Plant Biotechnol. J.">
        <title>A comprehensive draft genome sequence for lupin (Lupinus angustifolius), an emerging health food: insights into plant-microbe interactions and legume evolution.</title>
        <authorList>
            <person name="Hane J.K."/>
            <person name="Ming Y."/>
            <person name="Kamphuis L.G."/>
            <person name="Nelson M.N."/>
            <person name="Garg G."/>
            <person name="Atkins C.A."/>
            <person name="Bayer P.E."/>
            <person name="Bravo A."/>
            <person name="Bringans S."/>
            <person name="Cannon S."/>
            <person name="Edwards D."/>
            <person name="Foley R."/>
            <person name="Gao L.L."/>
            <person name="Harrison M.J."/>
            <person name="Huang W."/>
            <person name="Hurgobin B."/>
            <person name="Li S."/>
            <person name="Liu C.W."/>
            <person name="McGrath A."/>
            <person name="Morahan G."/>
            <person name="Murray J."/>
            <person name="Weller J."/>
            <person name="Jian J."/>
            <person name="Singh K.B."/>
        </authorList>
    </citation>
    <scope>NUCLEOTIDE SEQUENCE [LARGE SCALE GENOMIC DNA]</scope>
    <source>
        <strain evidence="8">cv. Tanjil</strain>
        <tissue evidence="7">Whole plant</tissue>
    </source>
</reference>
<dbReference type="FunFam" id="3.30.450.30:FF:000001">
    <property type="entry name" value="Profilin"/>
    <property type="match status" value="1"/>
</dbReference>